<dbReference type="InterPro" id="IPR003660">
    <property type="entry name" value="HAMP_dom"/>
</dbReference>
<keyword evidence="4" id="KW-1003">Cell membrane</keyword>
<evidence type="ECO:0000256" key="1">
    <source>
        <dbReference type="ARBA" id="ARBA00000085"/>
    </source>
</evidence>
<dbReference type="EC" id="2.7.13.3" evidence="3"/>
<keyword evidence="7 11" id="KW-0418">Kinase</keyword>
<reference evidence="12" key="1">
    <citation type="journal article" date="2018" name="Sci. Rep.">
        <title>Lignite coal burning seam in the remote Altai Mountains harbors a hydrogen-driven thermophilic microbial community.</title>
        <authorList>
            <person name="Kadnikov V.V."/>
            <person name="Mardanov A.V."/>
            <person name="Ivasenko D.A."/>
            <person name="Antsiferov D.V."/>
            <person name="Beletsky A.V."/>
            <person name="Karnachuk O.V."/>
            <person name="Ravin N.V."/>
        </authorList>
    </citation>
    <scope>NUCLEOTIDE SEQUENCE [LARGE SCALE GENOMIC DNA]</scope>
</reference>
<gene>
    <name evidence="11" type="ORF">BSOLF_0868</name>
</gene>
<evidence type="ECO:0000313" key="12">
    <source>
        <dbReference type="Proteomes" id="UP000244338"/>
    </source>
</evidence>
<keyword evidence="9" id="KW-0472">Membrane</keyword>
<dbReference type="PANTHER" id="PTHR45436">
    <property type="entry name" value="SENSOR HISTIDINE KINASE YKOH"/>
    <property type="match status" value="1"/>
</dbReference>
<comment type="caution">
    <text evidence="11">The sequence shown here is derived from an EMBL/GenBank/DDBJ whole genome shotgun (WGS) entry which is preliminary data.</text>
</comment>
<keyword evidence="6" id="KW-0808">Transferase</keyword>
<dbReference type="PROSITE" id="PS50885">
    <property type="entry name" value="HAMP"/>
    <property type="match status" value="1"/>
</dbReference>
<dbReference type="Proteomes" id="UP000244338">
    <property type="component" value="Unassembled WGS sequence"/>
</dbReference>
<name>A0A2R6Y4U5_9BACL</name>
<dbReference type="SMART" id="SM00304">
    <property type="entry name" value="HAMP"/>
    <property type="match status" value="1"/>
</dbReference>
<evidence type="ECO:0000256" key="3">
    <source>
        <dbReference type="ARBA" id="ARBA00012438"/>
    </source>
</evidence>
<dbReference type="EMBL" id="PEBX01000003">
    <property type="protein sequence ID" value="PTQ57673.1"/>
    <property type="molecule type" value="Genomic_DNA"/>
</dbReference>
<dbReference type="GO" id="GO:0000155">
    <property type="term" value="F:phosphorelay sensor kinase activity"/>
    <property type="evidence" value="ECO:0007669"/>
    <property type="project" value="InterPro"/>
</dbReference>
<dbReference type="AlphaFoldDB" id="A0A2R6Y4U5"/>
<evidence type="ECO:0000256" key="9">
    <source>
        <dbReference type="ARBA" id="ARBA00023136"/>
    </source>
</evidence>
<keyword evidence="8" id="KW-0902">Two-component regulatory system</keyword>
<dbReference type="InterPro" id="IPR050428">
    <property type="entry name" value="TCS_sensor_his_kinase"/>
</dbReference>
<dbReference type="CDD" id="cd00082">
    <property type="entry name" value="HisKA"/>
    <property type="match status" value="1"/>
</dbReference>
<dbReference type="Gene3D" id="1.10.287.130">
    <property type="match status" value="1"/>
</dbReference>
<feature type="domain" description="HAMP" evidence="10">
    <location>
        <begin position="23"/>
        <end position="76"/>
    </location>
</feature>
<dbReference type="GO" id="GO:0005886">
    <property type="term" value="C:plasma membrane"/>
    <property type="evidence" value="ECO:0007669"/>
    <property type="project" value="UniProtKB-SubCell"/>
</dbReference>
<dbReference type="Pfam" id="PF00672">
    <property type="entry name" value="HAMP"/>
    <property type="match status" value="1"/>
</dbReference>
<proteinExistence type="predicted"/>
<evidence type="ECO:0000256" key="7">
    <source>
        <dbReference type="ARBA" id="ARBA00022777"/>
    </source>
</evidence>
<evidence type="ECO:0000256" key="5">
    <source>
        <dbReference type="ARBA" id="ARBA00022553"/>
    </source>
</evidence>
<evidence type="ECO:0000256" key="2">
    <source>
        <dbReference type="ARBA" id="ARBA00004236"/>
    </source>
</evidence>
<comment type="catalytic activity">
    <reaction evidence="1">
        <text>ATP + protein L-histidine = ADP + protein N-phospho-L-histidine.</text>
        <dbReference type="EC" id="2.7.13.3"/>
    </reaction>
</comment>
<evidence type="ECO:0000259" key="10">
    <source>
        <dbReference type="PROSITE" id="PS50885"/>
    </source>
</evidence>
<protein>
    <recommendedName>
        <fullName evidence="3">histidine kinase</fullName>
        <ecNumber evidence="3">2.7.13.3</ecNumber>
    </recommendedName>
</protein>
<dbReference type="CDD" id="cd06225">
    <property type="entry name" value="HAMP"/>
    <property type="match status" value="1"/>
</dbReference>
<keyword evidence="5" id="KW-0597">Phosphoprotein</keyword>
<evidence type="ECO:0000313" key="11">
    <source>
        <dbReference type="EMBL" id="PTQ57673.1"/>
    </source>
</evidence>
<evidence type="ECO:0000256" key="8">
    <source>
        <dbReference type="ARBA" id="ARBA00023012"/>
    </source>
</evidence>
<evidence type="ECO:0000256" key="6">
    <source>
        <dbReference type="ARBA" id="ARBA00022679"/>
    </source>
</evidence>
<dbReference type="PANTHER" id="PTHR45436:SF5">
    <property type="entry name" value="SENSOR HISTIDINE KINASE TRCS"/>
    <property type="match status" value="1"/>
</dbReference>
<comment type="subcellular location">
    <subcellularLocation>
        <location evidence="2">Cell membrane</location>
    </subcellularLocation>
</comment>
<organism evidence="11 12">
    <name type="scientific">Candidatus Carbonibacillus altaicus</name>
    <dbReference type="NCBI Taxonomy" id="2163959"/>
    <lineage>
        <taxon>Bacteria</taxon>
        <taxon>Bacillati</taxon>
        <taxon>Bacillota</taxon>
        <taxon>Bacilli</taxon>
        <taxon>Bacillales</taxon>
        <taxon>Candidatus Carbonibacillus</taxon>
    </lineage>
</organism>
<dbReference type="SUPFAM" id="SSF158472">
    <property type="entry name" value="HAMP domain-like"/>
    <property type="match status" value="1"/>
</dbReference>
<dbReference type="InterPro" id="IPR003661">
    <property type="entry name" value="HisK_dim/P_dom"/>
</dbReference>
<accession>A0A2R6Y4U5</accession>
<dbReference type="SUPFAM" id="SSF47384">
    <property type="entry name" value="Homodimeric domain of signal transducing histidine kinase"/>
    <property type="match status" value="1"/>
</dbReference>
<dbReference type="InterPro" id="IPR036097">
    <property type="entry name" value="HisK_dim/P_sf"/>
</dbReference>
<sequence length="120" mass="13241">MISFLTVAIATLIGAIGAYVLSVRSLSPVKKLSETVRLMHIGTLDKRLPVEGPLDEVRVLAESFNALLTRQERSFQQQSEFVAATAHELRTPLATLRSLLDEQAAGCDSFTTRSHRCKIM</sequence>
<evidence type="ECO:0000256" key="4">
    <source>
        <dbReference type="ARBA" id="ARBA00022475"/>
    </source>
</evidence>